<sequence length="175" mass="19685">MHPLPLNSVTPDSKLRRLSGPTDFDFDLRPKCGETLGVHVRTRLQCEDTGSLFGTNKSQRDFGPIRHHANGAYAPQMLLWQVQLLFCRSTGCEVPDPSGRLFYLIPLVGSRALLGQVHLLLLRLSLGKPKKPADAAELTYIVYNFGASKCHREAAQYRRRGERDRGEKEAEGQRE</sequence>
<organism evidence="2 3">
    <name type="scientific">Pleuronectes platessa</name>
    <name type="common">European plaice</name>
    <dbReference type="NCBI Taxonomy" id="8262"/>
    <lineage>
        <taxon>Eukaryota</taxon>
        <taxon>Metazoa</taxon>
        <taxon>Chordata</taxon>
        <taxon>Craniata</taxon>
        <taxon>Vertebrata</taxon>
        <taxon>Euteleostomi</taxon>
        <taxon>Actinopterygii</taxon>
        <taxon>Neopterygii</taxon>
        <taxon>Teleostei</taxon>
        <taxon>Neoteleostei</taxon>
        <taxon>Acanthomorphata</taxon>
        <taxon>Carangaria</taxon>
        <taxon>Pleuronectiformes</taxon>
        <taxon>Pleuronectoidei</taxon>
        <taxon>Pleuronectidae</taxon>
        <taxon>Pleuronectes</taxon>
    </lineage>
</organism>
<reference evidence="2" key="1">
    <citation type="submission" date="2020-03" db="EMBL/GenBank/DDBJ databases">
        <authorList>
            <person name="Weist P."/>
        </authorList>
    </citation>
    <scope>NUCLEOTIDE SEQUENCE</scope>
</reference>
<dbReference type="EMBL" id="CADEAL010001431">
    <property type="protein sequence ID" value="CAB1432354.1"/>
    <property type="molecule type" value="Genomic_DNA"/>
</dbReference>
<evidence type="ECO:0000313" key="3">
    <source>
        <dbReference type="Proteomes" id="UP001153269"/>
    </source>
</evidence>
<keyword evidence="3" id="KW-1185">Reference proteome</keyword>
<proteinExistence type="predicted"/>
<accession>A0A9N7UHT4</accession>
<evidence type="ECO:0000313" key="2">
    <source>
        <dbReference type="EMBL" id="CAB1432354.1"/>
    </source>
</evidence>
<gene>
    <name evidence="2" type="ORF">PLEPLA_LOCUS20417</name>
</gene>
<feature type="region of interest" description="Disordered" evidence="1">
    <location>
        <begin position="156"/>
        <end position="175"/>
    </location>
</feature>
<dbReference type="Proteomes" id="UP001153269">
    <property type="component" value="Unassembled WGS sequence"/>
</dbReference>
<dbReference type="AlphaFoldDB" id="A0A9N7UHT4"/>
<evidence type="ECO:0000256" key="1">
    <source>
        <dbReference type="SAM" id="MobiDB-lite"/>
    </source>
</evidence>
<comment type="caution">
    <text evidence="2">The sequence shown here is derived from an EMBL/GenBank/DDBJ whole genome shotgun (WGS) entry which is preliminary data.</text>
</comment>
<protein>
    <submittedName>
        <fullName evidence="2">Uncharacterized protein</fullName>
    </submittedName>
</protein>
<name>A0A9N7UHT4_PLEPL</name>